<keyword evidence="3" id="KW-1185">Reference proteome</keyword>
<gene>
    <name evidence="2" type="ORF">FIV42_27025</name>
</gene>
<dbReference type="Proteomes" id="UP000315995">
    <property type="component" value="Chromosome"/>
</dbReference>
<name>A0A4Y6Q2N3_PERCE</name>
<dbReference type="SUPFAM" id="SSF51735">
    <property type="entry name" value="NAD(P)-binding Rossmann-fold domains"/>
    <property type="match status" value="1"/>
</dbReference>
<protein>
    <recommendedName>
        <fullName evidence="1">Saccharopine dehydrogenase NADP binding domain-containing protein</fullName>
    </recommendedName>
</protein>
<dbReference type="EMBL" id="CP041186">
    <property type="protein sequence ID" value="QDG54265.1"/>
    <property type="molecule type" value="Genomic_DNA"/>
</dbReference>
<dbReference type="OrthoDB" id="4420885at2"/>
<evidence type="ECO:0000313" key="3">
    <source>
        <dbReference type="Proteomes" id="UP000315995"/>
    </source>
</evidence>
<dbReference type="AlphaFoldDB" id="A0A4Y6Q2N3"/>
<dbReference type="PANTHER" id="PTHR43781:SF1">
    <property type="entry name" value="SACCHAROPINE DEHYDROGENASE"/>
    <property type="match status" value="1"/>
</dbReference>
<feature type="domain" description="Saccharopine dehydrogenase NADP binding" evidence="1">
    <location>
        <begin position="6"/>
        <end position="130"/>
    </location>
</feature>
<dbReference type="Pfam" id="PF03435">
    <property type="entry name" value="Sacchrp_dh_NADP"/>
    <property type="match status" value="1"/>
</dbReference>
<evidence type="ECO:0000313" key="2">
    <source>
        <dbReference type="EMBL" id="QDG54265.1"/>
    </source>
</evidence>
<sequence>MESPAIVVYGVTGFTGRLVARELAQKAVPFVASARNRTKLDNLVAALRRDLNAEVETRQASVDQSHSLDEMLQGAKVLINCAGPFMDIGAPVVEAAVRNGVHYFDTTGEQGFMRWVQSELAAEAHEKGVVLAPGSAYEYATGNFAAKLAAAKGARKLGICYAVRGMAMSHGTKKSIVRVLSSDGYTFVGGHLERRKPAYRLFDVPLPSGRTVKGAWFPGGESLTVPLFANVKQVESCLAVGETAGKLLKLASPVIEKLAGTVGGVADRVIDFTGGDPHKAGAEPDFVVAAFDPDNAHFYAAITGKDPYDVTARVIVEAARRTADTPPDEGGFTSLPALFNVREFVDAVDLDIVER</sequence>
<reference evidence="2 3" key="1">
    <citation type="submission" date="2019-06" db="EMBL/GenBank/DDBJ databases">
        <title>Persicimonas caeni gen. nov., sp. nov., a predatory bacterium isolated from solar saltern.</title>
        <authorList>
            <person name="Wang S."/>
        </authorList>
    </citation>
    <scope>NUCLEOTIDE SEQUENCE [LARGE SCALE GENOMIC DNA]</scope>
    <source>
        <strain evidence="2 3">YN101</strain>
    </source>
</reference>
<dbReference type="InterPro" id="IPR036291">
    <property type="entry name" value="NAD(P)-bd_dom_sf"/>
</dbReference>
<accession>A0A5B8YGK6</accession>
<dbReference type="PANTHER" id="PTHR43781">
    <property type="entry name" value="SACCHAROPINE DEHYDROGENASE"/>
    <property type="match status" value="1"/>
</dbReference>
<dbReference type="InterPro" id="IPR005097">
    <property type="entry name" value="Sacchrp_dh_NADP-bd"/>
</dbReference>
<evidence type="ECO:0000259" key="1">
    <source>
        <dbReference type="Pfam" id="PF03435"/>
    </source>
</evidence>
<dbReference type="RefSeq" id="WP_141200709.1">
    <property type="nucleotide sequence ID" value="NZ_CP041186.1"/>
</dbReference>
<organism evidence="2 3">
    <name type="scientific">Persicimonas caeni</name>
    <dbReference type="NCBI Taxonomy" id="2292766"/>
    <lineage>
        <taxon>Bacteria</taxon>
        <taxon>Deltaproteobacteria</taxon>
        <taxon>Bradymonadales</taxon>
        <taxon>Bradymonadaceae</taxon>
        <taxon>Persicimonas</taxon>
    </lineage>
</organism>
<proteinExistence type="predicted"/>
<dbReference type="Gene3D" id="3.40.50.720">
    <property type="entry name" value="NAD(P)-binding Rossmann-like Domain"/>
    <property type="match status" value="1"/>
</dbReference>
<accession>A0A4Y6Q2N3</accession>